<reference evidence="1" key="1">
    <citation type="submission" date="2019-08" db="EMBL/GenBank/DDBJ databases">
        <authorList>
            <person name="Kucharzyk K."/>
            <person name="Murdoch R.W."/>
            <person name="Higgins S."/>
            <person name="Loffler F."/>
        </authorList>
    </citation>
    <scope>NUCLEOTIDE SEQUENCE</scope>
</reference>
<gene>
    <name evidence="1" type="ORF">SDC9_157403</name>
</gene>
<organism evidence="1">
    <name type="scientific">bioreactor metagenome</name>
    <dbReference type="NCBI Taxonomy" id="1076179"/>
    <lineage>
        <taxon>unclassified sequences</taxon>
        <taxon>metagenomes</taxon>
        <taxon>ecological metagenomes</taxon>
    </lineage>
</organism>
<proteinExistence type="predicted"/>
<accession>A0A645F880</accession>
<comment type="caution">
    <text evidence="1">The sequence shown here is derived from an EMBL/GenBank/DDBJ whole genome shotgun (WGS) entry which is preliminary data.</text>
</comment>
<dbReference type="AlphaFoldDB" id="A0A645F880"/>
<dbReference type="EMBL" id="VSSQ01056249">
    <property type="protein sequence ID" value="MPN10110.1"/>
    <property type="molecule type" value="Genomic_DNA"/>
</dbReference>
<sequence>MVNEYAGHLAADRLVHKYTRDGRINPAGERADHALVSNLRTDACNQLFSEICRAVVAAQITNAF</sequence>
<evidence type="ECO:0000313" key="1">
    <source>
        <dbReference type="EMBL" id="MPN10110.1"/>
    </source>
</evidence>
<protein>
    <submittedName>
        <fullName evidence="1">Uncharacterized protein</fullName>
    </submittedName>
</protein>
<name>A0A645F880_9ZZZZ</name>